<dbReference type="PROSITE" id="PS01124">
    <property type="entry name" value="HTH_ARAC_FAMILY_2"/>
    <property type="match status" value="1"/>
</dbReference>
<evidence type="ECO:0000256" key="4">
    <source>
        <dbReference type="PROSITE-ProRule" id="PRU00339"/>
    </source>
</evidence>
<evidence type="ECO:0000313" key="7">
    <source>
        <dbReference type="EMBL" id="MBC8594146.1"/>
    </source>
</evidence>
<dbReference type="SUPFAM" id="SSF48452">
    <property type="entry name" value="TPR-like"/>
    <property type="match status" value="2"/>
</dbReference>
<dbReference type="InterPro" id="IPR018060">
    <property type="entry name" value="HTH_AraC"/>
</dbReference>
<dbReference type="RefSeq" id="WP_262435247.1">
    <property type="nucleotide sequence ID" value="NZ_JACRTF010000001.1"/>
</dbReference>
<reference evidence="7" key="1">
    <citation type="submission" date="2020-08" db="EMBL/GenBank/DDBJ databases">
        <title>Genome public.</title>
        <authorList>
            <person name="Liu C."/>
            <person name="Sun Q."/>
        </authorList>
    </citation>
    <scope>NUCLEOTIDE SEQUENCE</scope>
    <source>
        <strain evidence="7">N12</strain>
    </source>
</reference>
<dbReference type="PROSITE" id="PS50005">
    <property type="entry name" value="TPR"/>
    <property type="match status" value="1"/>
</dbReference>
<dbReference type="AlphaFoldDB" id="A0A926F3S2"/>
<feature type="transmembrane region" description="Helical" evidence="5">
    <location>
        <begin position="357"/>
        <end position="377"/>
    </location>
</feature>
<dbReference type="EMBL" id="JACRTF010000001">
    <property type="protein sequence ID" value="MBC8594146.1"/>
    <property type="molecule type" value="Genomic_DNA"/>
</dbReference>
<dbReference type="SMART" id="SM00028">
    <property type="entry name" value="TPR"/>
    <property type="match status" value="5"/>
</dbReference>
<gene>
    <name evidence="7" type="ORF">H8744_13015</name>
</gene>
<comment type="caution">
    <text evidence="7">The sequence shown here is derived from an EMBL/GenBank/DDBJ whole genome shotgun (WGS) entry which is preliminary data.</text>
</comment>
<feature type="domain" description="HTH araC/xylS-type" evidence="6">
    <location>
        <begin position="461"/>
        <end position="570"/>
    </location>
</feature>
<evidence type="ECO:0000256" key="2">
    <source>
        <dbReference type="ARBA" id="ARBA00023125"/>
    </source>
</evidence>
<name>A0A926F3S2_9BACT</name>
<dbReference type="Gene3D" id="1.25.40.10">
    <property type="entry name" value="Tetratricopeptide repeat domain"/>
    <property type="match status" value="2"/>
</dbReference>
<keyword evidence="3" id="KW-0804">Transcription</keyword>
<keyword evidence="2" id="KW-0238">DNA-binding</keyword>
<protein>
    <submittedName>
        <fullName evidence="7">Helix-turn-helix domain-containing protein</fullName>
    </submittedName>
</protein>
<dbReference type="SMART" id="SM00342">
    <property type="entry name" value="HTH_ARAC"/>
    <property type="match status" value="1"/>
</dbReference>
<dbReference type="InterPro" id="IPR019734">
    <property type="entry name" value="TPR_rpt"/>
</dbReference>
<proteinExistence type="predicted"/>
<dbReference type="Pfam" id="PF13181">
    <property type="entry name" value="TPR_8"/>
    <property type="match status" value="1"/>
</dbReference>
<dbReference type="Pfam" id="PF12833">
    <property type="entry name" value="HTH_18"/>
    <property type="match status" value="1"/>
</dbReference>
<dbReference type="GO" id="GO:0003700">
    <property type="term" value="F:DNA-binding transcription factor activity"/>
    <property type="evidence" value="ECO:0007669"/>
    <property type="project" value="InterPro"/>
</dbReference>
<feature type="repeat" description="TPR" evidence="4">
    <location>
        <begin position="119"/>
        <end position="152"/>
    </location>
</feature>
<dbReference type="SUPFAM" id="SSF46689">
    <property type="entry name" value="Homeodomain-like"/>
    <property type="match status" value="1"/>
</dbReference>
<keyword evidence="4" id="KW-0802">TPR repeat</keyword>
<sequence>MKKLSTTILLLLFIPLLFIRSEEVKKDTFFERVNTLSTQEIIQLGDHYQKESDTAIALYSISNRRYNENMNEEEKQLCVTSFLKTGDIYYNQGNYTNAFDHYIQGLKICESCLNKERLPDIYLKLGSVYCTFLDYEMGISYYERAYDLSKTYPNPKREYSLLTNLAGAYNYLNNIEEAKKYYYLSVQLTHPKDTLKNYMNLLNWGLILVNEKKYASAIKTFHQSVLFANKCQMEPRYECSSYEELYKTYQLMGNNDSTLYYLKKCSNMAQENGLANILIQSMKAYSDLYEKMGNPQSSLLYKGKYLSLADSIFNVREFNRVKHTQSIYEMEKTNKEISFLNAEKEQKEAKIKIQRKVLWGILSGFLIISGFLLFVYYQKKRLSQAYKNLFNVNLEIIASDHYNKTLRLQYEEKLQTAHKALEKYQNTEQKSMGKITDADPSPALENLEKYQSSNLADEQKRTILDAINQVMESTDVYCKEDFSLEKLAVLVNSNSKYVSQVINETYHRNFNIYINEYRIQEARIRLADVEKYGNYTIKAIAESVGYKSTTTFTNAFKSITGITPSIFQKMAKEDTEKKREQ</sequence>
<keyword evidence="8" id="KW-1185">Reference proteome</keyword>
<evidence type="ECO:0000256" key="1">
    <source>
        <dbReference type="ARBA" id="ARBA00023015"/>
    </source>
</evidence>
<dbReference type="InterPro" id="IPR009057">
    <property type="entry name" value="Homeodomain-like_sf"/>
</dbReference>
<dbReference type="PANTHER" id="PTHR43280:SF29">
    <property type="entry name" value="ARAC-FAMILY TRANSCRIPTIONAL REGULATOR"/>
    <property type="match status" value="1"/>
</dbReference>
<evidence type="ECO:0000313" key="8">
    <source>
        <dbReference type="Proteomes" id="UP000651085"/>
    </source>
</evidence>
<dbReference type="GO" id="GO:0043565">
    <property type="term" value="F:sequence-specific DNA binding"/>
    <property type="evidence" value="ECO:0007669"/>
    <property type="project" value="InterPro"/>
</dbReference>
<organism evidence="7 8">
    <name type="scientific">Jilunia laotingensis</name>
    <dbReference type="NCBI Taxonomy" id="2763675"/>
    <lineage>
        <taxon>Bacteria</taxon>
        <taxon>Pseudomonadati</taxon>
        <taxon>Bacteroidota</taxon>
        <taxon>Bacteroidia</taxon>
        <taxon>Bacteroidales</taxon>
        <taxon>Bacteroidaceae</taxon>
        <taxon>Jilunia</taxon>
    </lineage>
</organism>
<accession>A0A926F3S2</accession>
<evidence type="ECO:0000256" key="5">
    <source>
        <dbReference type="SAM" id="Phobius"/>
    </source>
</evidence>
<keyword evidence="5" id="KW-1133">Transmembrane helix</keyword>
<dbReference type="Proteomes" id="UP000651085">
    <property type="component" value="Unassembled WGS sequence"/>
</dbReference>
<evidence type="ECO:0000259" key="6">
    <source>
        <dbReference type="PROSITE" id="PS01124"/>
    </source>
</evidence>
<keyword evidence="5" id="KW-0812">Transmembrane</keyword>
<dbReference type="InterPro" id="IPR011990">
    <property type="entry name" value="TPR-like_helical_dom_sf"/>
</dbReference>
<evidence type="ECO:0000256" key="3">
    <source>
        <dbReference type="ARBA" id="ARBA00023163"/>
    </source>
</evidence>
<keyword evidence="1" id="KW-0805">Transcription regulation</keyword>
<dbReference type="PANTHER" id="PTHR43280">
    <property type="entry name" value="ARAC-FAMILY TRANSCRIPTIONAL REGULATOR"/>
    <property type="match status" value="1"/>
</dbReference>
<dbReference type="Gene3D" id="1.10.10.60">
    <property type="entry name" value="Homeodomain-like"/>
    <property type="match status" value="2"/>
</dbReference>
<keyword evidence="5" id="KW-0472">Membrane</keyword>